<feature type="compositionally biased region" description="Basic and acidic residues" evidence="1">
    <location>
        <begin position="128"/>
        <end position="137"/>
    </location>
</feature>
<accession>A0A1V6R5R8</accession>
<reference evidence="3" key="1">
    <citation type="journal article" date="2017" name="Nat. Microbiol.">
        <title>Global analysis of biosynthetic gene clusters reveals vast potential of secondary metabolite production in Penicillium species.</title>
        <authorList>
            <person name="Nielsen J.C."/>
            <person name="Grijseels S."/>
            <person name="Prigent S."/>
            <person name="Ji B."/>
            <person name="Dainat J."/>
            <person name="Nielsen K.F."/>
            <person name="Frisvad J.C."/>
            <person name="Workman M."/>
            <person name="Nielsen J."/>
        </authorList>
    </citation>
    <scope>NUCLEOTIDE SEQUENCE [LARGE SCALE GENOMIC DNA]</scope>
    <source>
        <strain evidence="3">IBT 29525</strain>
    </source>
</reference>
<dbReference type="Proteomes" id="UP000191612">
    <property type="component" value="Unassembled WGS sequence"/>
</dbReference>
<feature type="region of interest" description="Disordered" evidence="1">
    <location>
        <begin position="128"/>
        <end position="147"/>
    </location>
</feature>
<sequence length="158" mass="17466">MLAGPGPIKASSDADTLQPGLCLLFDFSVNHFQRSIASLMHSLDHLLINVDSKSGTEKKTHSILPLSAIMVGSPEDTGILDPTIRAAPPPYLVPWQEIRNWEGGTWSTGKMFAATTQVAIVNTAWESKDDSKDHLNEDETPMNELEKLFEKATFDQWD</sequence>
<evidence type="ECO:0000256" key="1">
    <source>
        <dbReference type="SAM" id="MobiDB-lite"/>
    </source>
</evidence>
<dbReference type="EMBL" id="MDYO01000014">
    <property type="protein sequence ID" value="OQD96849.1"/>
    <property type="molecule type" value="Genomic_DNA"/>
</dbReference>
<evidence type="ECO:0000313" key="3">
    <source>
        <dbReference type="Proteomes" id="UP000191612"/>
    </source>
</evidence>
<protein>
    <submittedName>
        <fullName evidence="2">Uncharacterized protein</fullName>
    </submittedName>
</protein>
<name>A0A1V6R5R8_9EURO</name>
<comment type="caution">
    <text evidence="2">The sequence shown here is derived from an EMBL/GenBank/DDBJ whole genome shotgun (WGS) entry which is preliminary data.</text>
</comment>
<gene>
    <name evidence="2" type="ORF">PENSOL_c014G04790</name>
</gene>
<proteinExistence type="predicted"/>
<organism evidence="2 3">
    <name type="scientific">Penicillium solitum</name>
    <dbReference type="NCBI Taxonomy" id="60172"/>
    <lineage>
        <taxon>Eukaryota</taxon>
        <taxon>Fungi</taxon>
        <taxon>Dikarya</taxon>
        <taxon>Ascomycota</taxon>
        <taxon>Pezizomycotina</taxon>
        <taxon>Eurotiomycetes</taxon>
        <taxon>Eurotiomycetidae</taxon>
        <taxon>Eurotiales</taxon>
        <taxon>Aspergillaceae</taxon>
        <taxon>Penicillium</taxon>
    </lineage>
</organism>
<dbReference type="AlphaFoldDB" id="A0A1V6R5R8"/>
<keyword evidence="3" id="KW-1185">Reference proteome</keyword>
<evidence type="ECO:0000313" key="2">
    <source>
        <dbReference type="EMBL" id="OQD96849.1"/>
    </source>
</evidence>